<feature type="transmembrane region" description="Helical" evidence="7">
    <location>
        <begin position="292"/>
        <end position="310"/>
    </location>
</feature>
<reference evidence="9 10" key="1">
    <citation type="submission" date="2020-02" db="EMBL/GenBank/DDBJ databases">
        <authorList>
            <person name="Kim Y.B."/>
            <person name="Roh S.W."/>
        </authorList>
    </citation>
    <scope>NUCLEOTIDE SEQUENCE [LARGE SCALE GENOMIC DNA]</scope>
    <source>
        <strain evidence="9 10">DSM 103574</strain>
    </source>
</reference>
<dbReference type="AlphaFoldDB" id="A0A858BRT5"/>
<evidence type="ECO:0000313" key="10">
    <source>
        <dbReference type="Proteomes" id="UP000466848"/>
    </source>
</evidence>
<dbReference type="EMBL" id="CP048649">
    <property type="protein sequence ID" value="QIB67899.1"/>
    <property type="molecule type" value="Genomic_DNA"/>
</dbReference>
<dbReference type="SUPFAM" id="SSF103473">
    <property type="entry name" value="MFS general substrate transporter"/>
    <property type="match status" value="1"/>
</dbReference>
<feature type="transmembrane region" description="Helical" evidence="7">
    <location>
        <begin position="82"/>
        <end position="101"/>
    </location>
</feature>
<feature type="transmembrane region" description="Helical" evidence="7">
    <location>
        <begin position="147"/>
        <end position="173"/>
    </location>
</feature>
<proteinExistence type="predicted"/>
<gene>
    <name evidence="9" type="ORF">Ami103574_00615</name>
</gene>
<feature type="domain" description="Major facilitator superfamily (MFS) profile" evidence="8">
    <location>
        <begin position="1"/>
        <end position="412"/>
    </location>
</feature>
<sequence>MEHLNETRSVSWKKYASVFLLTFSWIVYLIPYLATDFYNQFLEAYNLTDGELGKVITFFGLTATPGYFIGGWFADRFNAKKLVIASCLSTAAVAIAISMVHSYNLLIVLYLIMGFTSAGLHWSAHLKVIRSLGSDEEQGRLYGTADTAYGIFTILMTYGVLALLTTMLATYGVGFRGAIIIYAVMAIVIGIAVLFVVPFDPKKDVGEEETIKLAHLGQVLKMPITYYLGLFTLGFYLIRCIIPYVNPHLTASFGISVTFATGFTMTARTGVKMISGPIGGSFRDKIGKSTPVVLVGAIGAIIFSLIMAFMPLGKSMAIPFMAIVVLVVFFSGMTSPMLYTPVSEAKIPLKYTGTILGVASAIGYSADIWLYSLCGGWLDKFGDSAYSYIYLMMAFGGVLMVVMGLLLKTCYPKGSAAK</sequence>
<evidence type="ECO:0000256" key="1">
    <source>
        <dbReference type="ARBA" id="ARBA00004651"/>
    </source>
</evidence>
<evidence type="ECO:0000256" key="6">
    <source>
        <dbReference type="ARBA" id="ARBA00023136"/>
    </source>
</evidence>
<keyword evidence="4 7" id="KW-0812">Transmembrane</keyword>
<evidence type="ECO:0000256" key="4">
    <source>
        <dbReference type="ARBA" id="ARBA00022692"/>
    </source>
</evidence>
<evidence type="ECO:0000256" key="5">
    <source>
        <dbReference type="ARBA" id="ARBA00022989"/>
    </source>
</evidence>
<keyword evidence="5 7" id="KW-1133">Transmembrane helix</keyword>
<accession>A0A858BRT5</accession>
<evidence type="ECO:0000259" key="8">
    <source>
        <dbReference type="PROSITE" id="PS50850"/>
    </source>
</evidence>
<evidence type="ECO:0000256" key="3">
    <source>
        <dbReference type="ARBA" id="ARBA00022475"/>
    </source>
</evidence>
<protein>
    <submittedName>
        <fullName evidence="9">MFS transporter</fullName>
    </submittedName>
</protein>
<name>A0A858BRT5_9FIRM</name>
<feature type="transmembrane region" description="Helical" evidence="7">
    <location>
        <begin position="179"/>
        <end position="197"/>
    </location>
</feature>
<feature type="transmembrane region" description="Helical" evidence="7">
    <location>
        <begin position="15"/>
        <end position="35"/>
    </location>
</feature>
<dbReference type="RefSeq" id="WP_163064819.1">
    <property type="nucleotide sequence ID" value="NZ_CP048649.1"/>
</dbReference>
<dbReference type="Gene3D" id="1.20.1250.20">
    <property type="entry name" value="MFS general substrate transporter like domains"/>
    <property type="match status" value="2"/>
</dbReference>
<keyword evidence="6 7" id="KW-0472">Membrane</keyword>
<comment type="subcellular location">
    <subcellularLocation>
        <location evidence="1">Cell membrane</location>
        <topology evidence="1">Multi-pass membrane protein</topology>
    </subcellularLocation>
</comment>
<feature type="transmembrane region" description="Helical" evidence="7">
    <location>
        <begin position="316"/>
        <end position="339"/>
    </location>
</feature>
<dbReference type="InterPro" id="IPR020846">
    <property type="entry name" value="MFS_dom"/>
</dbReference>
<dbReference type="GO" id="GO:0022857">
    <property type="term" value="F:transmembrane transporter activity"/>
    <property type="evidence" value="ECO:0007669"/>
    <property type="project" value="InterPro"/>
</dbReference>
<dbReference type="PANTHER" id="PTHR43124">
    <property type="entry name" value="PURINE EFFLUX PUMP PBUE"/>
    <property type="match status" value="1"/>
</dbReference>
<dbReference type="InterPro" id="IPR050189">
    <property type="entry name" value="MFS_Efflux_Transporters"/>
</dbReference>
<dbReference type="Proteomes" id="UP000466848">
    <property type="component" value="Chromosome"/>
</dbReference>
<dbReference type="InterPro" id="IPR036259">
    <property type="entry name" value="MFS_trans_sf"/>
</dbReference>
<dbReference type="InterPro" id="IPR011701">
    <property type="entry name" value="MFS"/>
</dbReference>
<evidence type="ECO:0000256" key="2">
    <source>
        <dbReference type="ARBA" id="ARBA00022448"/>
    </source>
</evidence>
<evidence type="ECO:0000256" key="7">
    <source>
        <dbReference type="SAM" id="Phobius"/>
    </source>
</evidence>
<evidence type="ECO:0000313" key="9">
    <source>
        <dbReference type="EMBL" id="QIB67899.1"/>
    </source>
</evidence>
<keyword evidence="10" id="KW-1185">Reference proteome</keyword>
<dbReference type="PROSITE" id="PS50850">
    <property type="entry name" value="MFS"/>
    <property type="match status" value="1"/>
</dbReference>
<feature type="transmembrane region" description="Helical" evidence="7">
    <location>
        <begin position="351"/>
        <end position="373"/>
    </location>
</feature>
<dbReference type="CDD" id="cd06174">
    <property type="entry name" value="MFS"/>
    <property type="match status" value="1"/>
</dbReference>
<feature type="transmembrane region" description="Helical" evidence="7">
    <location>
        <begin position="251"/>
        <end position="271"/>
    </location>
</feature>
<feature type="transmembrane region" description="Helical" evidence="7">
    <location>
        <begin position="224"/>
        <end position="245"/>
    </location>
</feature>
<dbReference type="GO" id="GO:0005886">
    <property type="term" value="C:plasma membrane"/>
    <property type="evidence" value="ECO:0007669"/>
    <property type="project" value="UniProtKB-SubCell"/>
</dbReference>
<feature type="transmembrane region" description="Helical" evidence="7">
    <location>
        <begin position="55"/>
        <end position="75"/>
    </location>
</feature>
<dbReference type="KEGG" id="abut:Ami103574_00615"/>
<organism evidence="9 10">
    <name type="scientific">Aminipila butyrica</name>
    <dbReference type="NCBI Taxonomy" id="433296"/>
    <lineage>
        <taxon>Bacteria</taxon>
        <taxon>Bacillati</taxon>
        <taxon>Bacillota</taxon>
        <taxon>Clostridia</taxon>
        <taxon>Peptostreptococcales</taxon>
        <taxon>Anaerovoracaceae</taxon>
        <taxon>Aminipila</taxon>
    </lineage>
</organism>
<keyword evidence="2" id="KW-0813">Transport</keyword>
<keyword evidence="3" id="KW-1003">Cell membrane</keyword>
<feature type="transmembrane region" description="Helical" evidence="7">
    <location>
        <begin position="107"/>
        <end position="126"/>
    </location>
</feature>
<dbReference type="PANTHER" id="PTHR43124:SF3">
    <property type="entry name" value="CHLORAMPHENICOL EFFLUX PUMP RV0191"/>
    <property type="match status" value="1"/>
</dbReference>
<dbReference type="Pfam" id="PF07690">
    <property type="entry name" value="MFS_1"/>
    <property type="match status" value="1"/>
</dbReference>
<feature type="transmembrane region" description="Helical" evidence="7">
    <location>
        <begin position="385"/>
        <end position="407"/>
    </location>
</feature>